<organism evidence="8">
    <name type="scientific">Absidia glauca</name>
    <name type="common">Pin mould</name>
    <dbReference type="NCBI Taxonomy" id="4829"/>
    <lineage>
        <taxon>Eukaryota</taxon>
        <taxon>Fungi</taxon>
        <taxon>Fungi incertae sedis</taxon>
        <taxon>Mucoromycota</taxon>
        <taxon>Mucoromycotina</taxon>
        <taxon>Mucoromycetes</taxon>
        <taxon>Mucorales</taxon>
        <taxon>Cunninghamellaceae</taxon>
        <taxon>Absidia</taxon>
    </lineage>
</organism>
<keyword evidence="3" id="KW-0813">Transport</keyword>
<feature type="transmembrane region" description="Helical" evidence="7">
    <location>
        <begin position="6"/>
        <end position="30"/>
    </location>
</feature>
<dbReference type="EMBL" id="LT552359">
    <property type="protein sequence ID" value="SAL98845.1"/>
    <property type="molecule type" value="Genomic_DNA"/>
</dbReference>
<evidence type="ECO:0000256" key="7">
    <source>
        <dbReference type="SAM" id="Phobius"/>
    </source>
</evidence>
<evidence type="ECO:0000256" key="3">
    <source>
        <dbReference type="ARBA" id="ARBA00022496"/>
    </source>
</evidence>
<feature type="transmembrane region" description="Helical" evidence="7">
    <location>
        <begin position="176"/>
        <end position="195"/>
    </location>
</feature>
<evidence type="ECO:0000256" key="1">
    <source>
        <dbReference type="ARBA" id="ARBA00004141"/>
    </source>
</evidence>
<evidence type="ECO:0000256" key="6">
    <source>
        <dbReference type="ARBA" id="ARBA00023136"/>
    </source>
</evidence>
<dbReference type="STRING" id="4829.A0A163J908"/>
<feature type="transmembrane region" description="Helical" evidence="7">
    <location>
        <begin position="202"/>
        <end position="222"/>
    </location>
</feature>
<keyword evidence="5 7" id="KW-1133">Transmembrane helix</keyword>
<feature type="transmembrane region" description="Helical" evidence="7">
    <location>
        <begin position="87"/>
        <end position="108"/>
    </location>
</feature>
<keyword evidence="6 7" id="KW-0472">Membrane</keyword>
<gene>
    <name evidence="8" type="primary">ABSGL_04410.1 scaffold 5409</name>
</gene>
<evidence type="ECO:0000256" key="5">
    <source>
        <dbReference type="ARBA" id="ARBA00022989"/>
    </source>
</evidence>
<dbReference type="InterPro" id="IPR004923">
    <property type="entry name" value="FTR1/Fip1/EfeU"/>
</dbReference>
<keyword evidence="3" id="KW-0406">Ion transport</keyword>
<reference evidence="8" key="1">
    <citation type="submission" date="2016-04" db="EMBL/GenBank/DDBJ databases">
        <authorList>
            <person name="Evans L.H."/>
            <person name="Alamgir A."/>
            <person name="Owens N."/>
            <person name="Weber N.D."/>
            <person name="Virtaneva K."/>
            <person name="Barbian K."/>
            <person name="Babar A."/>
            <person name="Rosenke K."/>
        </authorList>
    </citation>
    <scope>NUCLEOTIDE SEQUENCE [LARGE SCALE GENOMIC DNA]</scope>
    <source>
        <strain evidence="8">CBS 101.48</strain>
    </source>
</reference>
<keyword evidence="3" id="KW-0408">Iron</keyword>
<evidence type="ECO:0000256" key="4">
    <source>
        <dbReference type="ARBA" id="ARBA00022692"/>
    </source>
</evidence>
<dbReference type="AlphaFoldDB" id="A0A163J908"/>
<keyword evidence="4 7" id="KW-0812">Transmembrane</keyword>
<proteinExistence type="inferred from homology"/>
<keyword evidence="3" id="KW-0410">Iron transport</keyword>
<comment type="similarity">
    <text evidence="2">Belongs to the oxidase-dependent Fe transporter (OFeT) (TC 9.A.10.1) family.</text>
</comment>
<keyword evidence="9" id="KW-1185">Reference proteome</keyword>
<dbReference type="OrthoDB" id="4364at2759"/>
<dbReference type="PANTHER" id="PTHR31632:SF2">
    <property type="entry name" value="PLASMA MEMBRANE IRON PERMEASE"/>
    <property type="match status" value="1"/>
</dbReference>
<dbReference type="PANTHER" id="PTHR31632">
    <property type="entry name" value="IRON TRANSPORTER FTH1"/>
    <property type="match status" value="1"/>
</dbReference>
<comment type="subcellular location">
    <subcellularLocation>
        <location evidence="1">Membrane</location>
        <topology evidence="1">Multi-pass membrane protein</topology>
    </subcellularLocation>
</comment>
<dbReference type="FunCoup" id="A0A163J908">
    <property type="interactions" value="90"/>
</dbReference>
<dbReference type="Pfam" id="PF03239">
    <property type="entry name" value="FTR1"/>
    <property type="match status" value="1"/>
</dbReference>
<protein>
    <submittedName>
        <fullName evidence="8">Uncharacterized protein</fullName>
    </submittedName>
</protein>
<dbReference type="Proteomes" id="UP000078561">
    <property type="component" value="Unassembled WGS sequence"/>
</dbReference>
<evidence type="ECO:0000313" key="9">
    <source>
        <dbReference type="Proteomes" id="UP000078561"/>
    </source>
</evidence>
<dbReference type="GO" id="GO:0015093">
    <property type="term" value="F:ferrous iron transmembrane transporter activity"/>
    <property type="evidence" value="ECO:0007669"/>
    <property type="project" value="TreeGrafter"/>
</dbReference>
<dbReference type="OMA" id="CCNPLTD"/>
<accession>A0A163J908</accession>
<sequence>MSDNELFNVPIFFILLRETVEAALIISVLQSFLKKTFDDSTPLYRRLRNQVWIGAAAGLGICLCIGAAFIAVWYTVLNDLWGNSEDIWEGCFSLLATVMITVMGLAMLKTEKLQDKWKIKLANTMKAGQTGKKKRFSNWMRQYSFFVLPFITVLREGLEAVVFIGGVSLNVQAKSIPIAAIMGFVCGCLVGYLIYRGGSMLHLRWFFIFSTIILYLVAAGLMSKAVGYFEQNAWNQVIGGEAAEGGGSVIAYKVTTAVWHVSWGDPELNVSSNGGWMIFNAILGWNNTATIGSIVSYCLYWILVAAYLIYAFSKQRRQAITKAKHGEFYKEDADLVLEDARQYVNEDGIITGQDEKLATDEVVPVVDSKV</sequence>
<dbReference type="GO" id="GO:0033573">
    <property type="term" value="C:high-affinity iron permease complex"/>
    <property type="evidence" value="ECO:0007669"/>
    <property type="project" value="InterPro"/>
</dbReference>
<feature type="transmembrane region" description="Helical" evidence="7">
    <location>
        <begin position="143"/>
        <end position="164"/>
    </location>
</feature>
<name>A0A163J908_ABSGL</name>
<evidence type="ECO:0000256" key="2">
    <source>
        <dbReference type="ARBA" id="ARBA00008333"/>
    </source>
</evidence>
<evidence type="ECO:0000313" key="8">
    <source>
        <dbReference type="EMBL" id="SAL98845.1"/>
    </source>
</evidence>
<dbReference type="InParanoid" id="A0A163J908"/>
<feature type="transmembrane region" description="Helical" evidence="7">
    <location>
        <begin position="294"/>
        <end position="312"/>
    </location>
</feature>
<feature type="transmembrane region" description="Helical" evidence="7">
    <location>
        <begin position="51"/>
        <end position="75"/>
    </location>
</feature>